<dbReference type="GeneID" id="105047418"/>
<feature type="region of interest" description="Disordered" evidence="4">
    <location>
        <begin position="130"/>
        <end position="156"/>
    </location>
</feature>
<feature type="compositionally biased region" description="Low complexity" evidence="4">
    <location>
        <begin position="140"/>
        <end position="156"/>
    </location>
</feature>
<evidence type="ECO:0000259" key="7">
    <source>
        <dbReference type="Pfam" id="PF24867"/>
    </source>
</evidence>
<evidence type="ECO:0000259" key="6">
    <source>
        <dbReference type="Pfam" id="PF05678"/>
    </source>
</evidence>
<accession>A0A6I9RD45</accession>
<feature type="compositionally biased region" description="Pro residues" evidence="4">
    <location>
        <begin position="172"/>
        <end position="186"/>
    </location>
</feature>
<keyword evidence="2" id="KW-0597">Phosphoprotein</keyword>
<keyword evidence="5" id="KW-0472">Membrane</keyword>
<feature type="region of interest" description="Disordered" evidence="4">
    <location>
        <begin position="222"/>
        <end position="251"/>
    </location>
</feature>
<evidence type="ECO:0000256" key="2">
    <source>
        <dbReference type="ARBA" id="ARBA00022553"/>
    </source>
</evidence>
<evidence type="ECO:0000256" key="3">
    <source>
        <dbReference type="ARBA" id="ARBA00023242"/>
    </source>
</evidence>
<evidence type="ECO:0000256" key="4">
    <source>
        <dbReference type="SAM" id="MobiDB-lite"/>
    </source>
</evidence>
<dbReference type="Pfam" id="PF05678">
    <property type="entry name" value="VQ"/>
    <property type="match status" value="1"/>
</dbReference>
<dbReference type="FunCoup" id="A0A6I9RD45">
    <property type="interactions" value="3164"/>
</dbReference>
<feature type="compositionally biased region" description="Pro residues" evidence="4">
    <location>
        <begin position="233"/>
        <end position="243"/>
    </location>
</feature>
<evidence type="ECO:0000313" key="8">
    <source>
        <dbReference type="Proteomes" id="UP000504607"/>
    </source>
</evidence>
<evidence type="ECO:0000313" key="9">
    <source>
        <dbReference type="RefSeq" id="XP_010924634.2"/>
    </source>
</evidence>
<feature type="compositionally biased region" description="Low complexity" evidence="4">
    <location>
        <begin position="222"/>
        <end position="232"/>
    </location>
</feature>
<dbReference type="Proteomes" id="UP000504607">
    <property type="component" value="Chromosome 6"/>
</dbReference>
<dbReference type="InterPro" id="IPR008889">
    <property type="entry name" value="VQ"/>
</dbReference>
<dbReference type="KEGG" id="egu:105047418"/>
<feature type="region of interest" description="Disordered" evidence="4">
    <location>
        <begin position="347"/>
        <end position="367"/>
    </location>
</feature>
<dbReference type="InParanoid" id="A0A6I9RD45"/>
<feature type="domain" description="VQ" evidence="6">
    <location>
        <begin position="194"/>
        <end position="220"/>
    </location>
</feature>
<evidence type="ECO:0000256" key="5">
    <source>
        <dbReference type="SAM" id="Phobius"/>
    </source>
</evidence>
<gene>
    <name evidence="9" type="primary">LOC105047418</name>
</gene>
<dbReference type="OrthoDB" id="776586at2759"/>
<sequence length="385" mass="40959">MSGGVGPTAGGDDIRLPKEEEEVKYHHPAAAAHSPRRRFFSFRQLNALAVVIVLSASGMVAAADLAFALFSLVYLHLLSSAASPYLSIATPTPSPFPFYPSSSPPFPHHSSFFFCSSQFLTLRSMENHHQNLQEREHPSSHPTSPNSTASSTSSKGVATTVTATIAAVVQVNPPPPILQPPTPKPIPRSIESNPYPTTFIQADTSSFKQVVQMLTGSAETAAKHASTAAASSNPPPPRNPIPPAAKATGPKKPAFKLYERRSSLKNLKMISPLIPAFLNSAPVSPASGAFSPRKQPEILSPSILDLHSLVLSPVTPLILDPFNRSPQTDSSTSPAISAEERAIAEKGFYLHPSPRNTPRDAEPPRLLPLFPVTSARISSASASSP</sequence>
<dbReference type="AlphaFoldDB" id="A0A6I9RD45"/>
<comment type="subcellular location">
    <subcellularLocation>
        <location evidence="1">Nucleus</location>
    </subcellularLocation>
</comment>
<feature type="transmembrane region" description="Helical" evidence="5">
    <location>
        <begin position="45"/>
        <end position="77"/>
    </location>
</feature>
<protein>
    <submittedName>
        <fullName evidence="9">VQ motif-containing protein 4</fullName>
    </submittedName>
</protein>
<dbReference type="Pfam" id="PF24867">
    <property type="entry name" value="DUF7733"/>
    <property type="match status" value="1"/>
</dbReference>
<dbReference type="RefSeq" id="XP_010924634.2">
    <property type="nucleotide sequence ID" value="XM_010926332.2"/>
</dbReference>
<keyword evidence="5" id="KW-0812">Transmembrane</keyword>
<organism evidence="8 9">
    <name type="scientific">Elaeis guineensis var. tenera</name>
    <name type="common">Oil palm</name>
    <dbReference type="NCBI Taxonomy" id="51953"/>
    <lineage>
        <taxon>Eukaryota</taxon>
        <taxon>Viridiplantae</taxon>
        <taxon>Streptophyta</taxon>
        <taxon>Embryophyta</taxon>
        <taxon>Tracheophyta</taxon>
        <taxon>Spermatophyta</taxon>
        <taxon>Magnoliopsida</taxon>
        <taxon>Liliopsida</taxon>
        <taxon>Arecaceae</taxon>
        <taxon>Arecoideae</taxon>
        <taxon>Cocoseae</taxon>
        <taxon>Elaeidinae</taxon>
        <taxon>Elaeis</taxon>
    </lineage>
</organism>
<keyword evidence="5" id="KW-1133">Transmembrane helix</keyword>
<name>A0A6I9RD45_ELAGV</name>
<dbReference type="InterPro" id="IPR056635">
    <property type="entry name" value="DUF7733"/>
</dbReference>
<keyword evidence="3" id="KW-0539">Nucleus</keyword>
<proteinExistence type="predicted"/>
<feature type="region of interest" description="Disordered" evidence="4">
    <location>
        <begin position="172"/>
        <end position="197"/>
    </location>
</feature>
<dbReference type="PANTHER" id="PTHR33402:SF16">
    <property type="entry name" value="VQ MOTIF-CONTAINING PROTEIN 13-RELATED"/>
    <property type="match status" value="1"/>
</dbReference>
<feature type="compositionally biased region" description="Basic and acidic residues" evidence="4">
    <location>
        <begin position="130"/>
        <end position="139"/>
    </location>
</feature>
<feature type="domain" description="DUF7733" evidence="7">
    <location>
        <begin position="40"/>
        <end position="89"/>
    </location>
</feature>
<dbReference type="InterPro" id="IPR039611">
    <property type="entry name" value="VQ_4/11/13/19/31/33"/>
</dbReference>
<dbReference type="PANTHER" id="PTHR33402">
    <property type="entry name" value="VQ MOTIF-CONTAINING PROTEIN 11-LIKE"/>
    <property type="match status" value="1"/>
</dbReference>
<dbReference type="GO" id="GO:0005634">
    <property type="term" value="C:nucleus"/>
    <property type="evidence" value="ECO:0007669"/>
    <property type="project" value="UniProtKB-SubCell"/>
</dbReference>
<evidence type="ECO:0000256" key="1">
    <source>
        <dbReference type="ARBA" id="ARBA00004123"/>
    </source>
</evidence>
<reference evidence="9" key="1">
    <citation type="submission" date="2025-08" db="UniProtKB">
        <authorList>
            <consortium name="RefSeq"/>
        </authorList>
    </citation>
    <scope>IDENTIFICATION</scope>
</reference>
<keyword evidence="8" id="KW-1185">Reference proteome</keyword>